<gene>
    <name evidence="4" type="ORF">CHYS00102_LOCUS5547</name>
</gene>
<name>A0A7S1B878_9STRA</name>
<dbReference type="InterPro" id="IPR004114">
    <property type="entry name" value="THUMP_dom"/>
</dbReference>
<protein>
    <recommendedName>
        <fullName evidence="3">THUMP domain-containing protein</fullName>
    </recommendedName>
</protein>
<dbReference type="PANTHER" id="PTHR13452:SF10">
    <property type="entry name" value="THUMP DOMAIN-CONTAINING PROTEIN 1"/>
    <property type="match status" value="1"/>
</dbReference>
<dbReference type="GO" id="GO:0003723">
    <property type="term" value="F:RNA binding"/>
    <property type="evidence" value="ECO:0007669"/>
    <property type="project" value="UniProtKB-UniRule"/>
</dbReference>
<feature type="compositionally biased region" description="Basic residues" evidence="2">
    <location>
        <begin position="1"/>
        <end position="14"/>
    </location>
</feature>
<evidence type="ECO:0000256" key="2">
    <source>
        <dbReference type="SAM" id="MobiDB-lite"/>
    </source>
</evidence>
<reference evidence="4" key="1">
    <citation type="submission" date="2021-01" db="EMBL/GenBank/DDBJ databases">
        <authorList>
            <person name="Corre E."/>
            <person name="Pelletier E."/>
            <person name="Niang G."/>
            <person name="Scheremetjew M."/>
            <person name="Finn R."/>
            <person name="Kale V."/>
            <person name="Holt S."/>
            <person name="Cochrane G."/>
            <person name="Meng A."/>
            <person name="Brown T."/>
            <person name="Cohen L."/>
        </authorList>
    </citation>
    <scope>NUCLEOTIDE SEQUENCE</scope>
    <source>
        <strain evidence="4">308</strain>
    </source>
</reference>
<dbReference type="EMBL" id="HBFR01007678">
    <property type="protein sequence ID" value="CAD8878363.1"/>
    <property type="molecule type" value="Transcribed_RNA"/>
</dbReference>
<dbReference type="Pfam" id="PF02926">
    <property type="entry name" value="THUMP"/>
    <property type="match status" value="1"/>
</dbReference>
<feature type="compositionally biased region" description="Basic and acidic residues" evidence="2">
    <location>
        <begin position="15"/>
        <end position="32"/>
    </location>
</feature>
<dbReference type="GO" id="GO:0006400">
    <property type="term" value="P:tRNA modification"/>
    <property type="evidence" value="ECO:0007669"/>
    <property type="project" value="InterPro"/>
</dbReference>
<dbReference type="InterPro" id="IPR040183">
    <property type="entry name" value="THUMPD1-like"/>
</dbReference>
<dbReference type="AlphaFoldDB" id="A0A7S1B878"/>
<dbReference type="CDD" id="cd11717">
    <property type="entry name" value="THUMP_THUMPD1_like"/>
    <property type="match status" value="1"/>
</dbReference>
<sequence>MSKNSYKRRHHNGKSNKDGPDNKQLKPEKKSDGLSNDTIQDEAHNANTDVVDGQKTFWAFGTMGVLLTCEIGNETRSFRDAVSILSFYLKDLTGESGMNADDVAATENNTTTTSAKTAALGTPAKTEPPLSLEEELAIIRCGGTIEEDGSTFLPLSKKGTRRGGRRKREGDGPFRMLDLGVRGCVYLCYNREAVTKSGLDVSCTSEEAFVSDQKRGEFDPVALVHTTLADAAALVSSSHASGKAGGMMNETVLRRANRAPSSRFISRIVPVQRTCYANLKEIEICAKALVEEHMIVNGMGGNNGSKTASRMPNKCKETFSVVFRRRNCSHLSRMDVINLVAKCINNTDFEVNLSKSDGVRNADYLIMVDVCKTFVMMSVVRRDDRVVTMLLPPENDRDVAAVEGGADNNGESASGFPKVHKMDNFNLSELVRHISSNYN</sequence>
<dbReference type="Gene3D" id="3.30.2300.10">
    <property type="entry name" value="THUMP superfamily"/>
    <property type="match status" value="1"/>
</dbReference>
<dbReference type="PROSITE" id="PS51165">
    <property type="entry name" value="THUMP"/>
    <property type="match status" value="1"/>
</dbReference>
<evidence type="ECO:0000313" key="4">
    <source>
        <dbReference type="EMBL" id="CAD8878363.1"/>
    </source>
</evidence>
<dbReference type="SUPFAM" id="SSF143437">
    <property type="entry name" value="THUMP domain-like"/>
    <property type="match status" value="1"/>
</dbReference>
<keyword evidence="1" id="KW-0694">RNA-binding</keyword>
<accession>A0A7S1B878</accession>
<evidence type="ECO:0000259" key="3">
    <source>
        <dbReference type="PROSITE" id="PS51165"/>
    </source>
</evidence>
<feature type="domain" description="THUMP" evidence="3">
    <location>
        <begin position="253"/>
        <end position="381"/>
    </location>
</feature>
<dbReference type="PANTHER" id="PTHR13452">
    <property type="entry name" value="THUMP DOMAIN CONTAINING PROTEIN 1-RELATED"/>
    <property type="match status" value="1"/>
</dbReference>
<evidence type="ECO:0000256" key="1">
    <source>
        <dbReference type="PROSITE-ProRule" id="PRU00529"/>
    </source>
</evidence>
<proteinExistence type="predicted"/>
<organism evidence="4">
    <name type="scientific">Corethron hystrix</name>
    <dbReference type="NCBI Taxonomy" id="216773"/>
    <lineage>
        <taxon>Eukaryota</taxon>
        <taxon>Sar</taxon>
        <taxon>Stramenopiles</taxon>
        <taxon>Ochrophyta</taxon>
        <taxon>Bacillariophyta</taxon>
        <taxon>Coscinodiscophyceae</taxon>
        <taxon>Corethrophycidae</taxon>
        <taxon>Corethrales</taxon>
        <taxon>Corethraceae</taxon>
        <taxon>Corethron</taxon>
    </lineage>
</organism>
<feature type="region of interest" description="Disordered" evidence="2">
    <location>
        <begin position="1"/>
        <end position="47"/>
    </location>
</feature>